<evidence type="ECO:0000256" key="1">
    <source>
        <dbReference type="ARBA" id="ARBA00006515"/>
    </source>
</evidence>
<dbReference type="GO" id="GO:0016491">
    <property type="term" value="F:oxidoreductase activity"/>
    <property type="evidence" value="ECO:0007669"/>
    <property type="project" value="UniProtKB-KW"/>
</dbReference>
<dbReference type="SUPFAM" id="SSF51430">
    <property type="entry name" value="NAD(P)-linked oxidoreductase"/>
    <property type="match status" value="1"/>
</dbReference>
<reference evidence="5" key="2">
    <citation type="journal article" date="2021" name="PeerJ">
        <title>Extensive microbial diversity within the chicken gut microbiome revealed by metagenomics and culture.</title>
        <authorList>
            <person name="Gilroy R."/>
            <person name="Ravi A."/>
            <person name="Getino M."/>
            <person name="Pursley I."/>
            <person name="Horton D.L."/>
            <person name="Alikhan N.F."/>
            <person name="Baker D."/>
            <person name="Gharbi K."/>
            <person name="Hall N."/>
            <person name="Watson M."/>
            <person name="Adriaenssens E.M."/>
            <person name="Foster-Nyarko E."/>
            <person name="Jarju S."/>
            <person name="Secka A."/>
            <person name="Antonio M."/>
            <person name="Oren A."/>
            <person name="Chaudhuri R.R."/>
            <person name="La Ragione R."/>
            <person name="Hildebrand F."/>
            <person name="Pallen M.J."/>
        </authorList>
    </citation>
    <scope>NUCLEOTIDE SEQUENCE</scope>
    <source>
        <strain evidence="5">7293</strain>
    </source>
</reference>
<gene>
    <name evidence="5" type="ORF">IAA97_01355</name>
</gene>
<dbReference type="InterPro" id="IPR036812">
    <property type="entry name" value="NAD(P)_OxRdtase_dom_sf"/>
</dbReference>
<dbReference type="InterPro" id="IPR005399">
    <property type="entry name" value="K_chnl_volt-dep_bsu_KCNAB-rel"/>
</dbReference>
<evidence type="ECO:0000313" key="6">
    <source>
        <dbReference type="Proteomes" id="UP000823615"/>
    </source>
</evidence>
<proteinExistence type="inferred from homology"/>
<sequence>MEYRKAGKSGLFLPELSLGMWQNFGKDADDIECRNIIKTAFDNGITYFDLADNYGPPAWSAEERFGKIARDLLTRHRDEIVIATKAGYDCWDGPYGNWGSKKHLIASLDKSLKLFGIEYVDIFYHHRPDPETPMEETAEALETIVRSGKALYIAISNYNFDEARKMAMIMKRKGFHILVDQVRYNIIDRHIERDNLLKGLGELGIGCVAFSPLNQGILTEKYISGNIPHDSRGMRSDRVRKELTSGLINGLTKLDGLAKGRGQTISELAIAWLLSHGEVTSVLIGARTEAQLMSNIIALGKSREFLESELNFIDECFNRK</sequence>
<dbReference type="Pfam" id="PF00248">
    <property type="entry name" value="Aldo_ket_red"/>
    <property type="match status" value="1"/>
</dbReference>
<keyword evidence="2" id="KW-0521">NADP</keyword>
<accession>A0A9D9E206</accession>
<comment type="caution">
    <text evidence="5">The sequence shown here is derived from an EMBL/GenBank/DDBJ whole genome shotgun (WGS) entry which is preliminary data.</text>
</comment>
<comment type="similarity">
    <text evidence="1">Belongs to the shaker potassium channel beta subunit family.</text>
</comment>
<name>A0A9D9E206_9SPIO</name>
<organism evidence="5 6">
    <name type="scientific">Candidatus Ornithospirochaeta stercoripullorum</name>
    <dbReference type="NCBI Taxonomy" id="2840899"/>
    <lineage>
        <taxon>Bacteria</taxon>
        <taxon>Pseudomonadati</taxon>
        <taxon>Spirochaetota</taxon>
        <taxon>Spirochaetia</taxon>
        <taxon>Spirochaetales</taxon>
        <taxon>Spirochaetaceae</taxon>
        <taxon>Spirochaetaceae incertae sedis</taxon>
        <taxon>Candidatus Ornithospirochaeta</taxon>
    </lineage>
</organism>
<dbReference type="InterPro" id="IPR023210">
    <property type="entry name" value="NADP_OxRdtase_dom"/>
</dbReference>
<evidence type="ECO:0000256" key="3">
    <source>
        <dbReference type="ARBA" id="ARBA00023002"/>
    </source>
</evidence>
<reference evidence="5" key="1">
    <citation type="submission" date="2020-10" db="EMBL/GenBank/DDBJ databases">
        <authorList>
            <person name="Gilroy R."/>
        </authorList>
    </citation>
    <scope>NUCLEOTIDE SEQUENCE</scope>
    <source>
        <strain evidence="5">7293</strain>
    </source>
</reference>
<keyword evidence="3" id="KW-0560">Oxidoreductase</keyword>
<dbReference type="PANTHER" id="PTHR43150:SF4">
    <property type="entry name" value="L-GLYCERALDEHYDE 3-PHOSPHATE REDUCTASE"/>
    <property type="match status" value="1"/>
</dbReference>
<dbReference type="GO" id="GO:0051596">
    <property type="term" value="P:methylglyoxal catabolic process"/>
    <property type="evidence" value="ECO:0007669"/>
    <property type="project" value="TreeGrafter"/>
</dbReference>
<dbReference type="CDD" id="cd19089">
    <property type="entry name" value="AKR_AKR14A1_2"/>
    <property type="match status" value="1"/>
</dbReference>
<dbReference type="PANTHER" id="PTHR43150">
    <property type="entry name" value="HYPERKINETIC, ISOFORM M"/>
    <property type="match status" value="1"/>
</dbReference>
<evidence type="ECO:0000259" key="4">
    <source>
        <dbReference type="Pfam" id="PF00248"/>
    </source>
</evidence>
<protein>
    <submittedName>
        <fullName evidence="5">Aldo/keto reductase</fullName>
    </submittedName>
</protein>
<dbReference type="AlphaFoldDB" id="A0A9D9E206"/>
<dbReference type="Proteomes" id="UP000823615">
    <property type="component" value="Unassembled WGS sequence"/>
</dbReference>
<dbReference type="Gene3D" id="3.20.20.100">
    <property type="entry name" value="NADP-dependent oxidoreductase domain"/>
    <property type="match status" value="1"/>
</dbReference>
<feature type="domain" description="NADP-dependent oxidoreductase" evidence="4">
    <location>
        <begin position="15"/>
        <end position="316"/>
    </location>
</feature>
<evidence type="ECO:0000256" key="2">
    <source>
        <dbReference type="ARBA" id="ARBA00022857"/>
    </source>
</evidence>
<evidence type="ECO:0000313" key="5">
    <source>
        <dbReference type="EMBL" id="MBO8435614.1"/>
    </source>
</evidence>
<dbReference type="EMBL" id="JADIMT010000022">
    <property type="protein sequence ID" value="MBO8435614.1"/>
    <property type="molecule type" value="Genomic_DNA"/>
</dbReference>